<dbReference type="Proteomes" id="UP001054801">
    <property type="component" value="Chromosome"/>
</dbReference>
<keyword evidence="2" id="KW-1185">Reference proteome</keyword>
<gene>
    <name evidence="1" type="ORF">L2Y54_00050</name>
</gene>
<evidence type="ECO:0000313" key="1">
    <source>
        <dbReference type="EMBL" id="UJS24452.1"/>
    </source>
</evidence>
<sequence length="66" mass="7378">MFIIIGNFSVINPSRAYMSIFQWNLFHRSPQKLAALAMVAGVPESAISISREATGVNLFLHIKKPF</sequence>
<evidence type="ECO:0000313" key="2">
    <source>
        <dbReference type="Proteomes" id="UP001054801"/>
    </source>
</evidence>
<accession>A0ABY3SY40</accession>
<name>A0ABY3SY40_9GAMM</name>
<organism evidence="1 2">
    <name type="scientific">Thiothrix winogradskyi</name>
    <dbReference type="NCBI Taxonomy" id="96472"/>
    <lineage>
        <taxon>Bacteria</taxon>
        <taxon>Pseudomonadati</taxon>
        <taxon>Pseudomonadota</taxon>
        <taxon>Gammaproteobacteria</taxon>
        <taxon>Thiotrichales</taxon>
        <taxon>Thiotrichaceae</taxon>
        <taxon>Thiothrix</taxon>
    </lineage>
</organism>
<protein>
    <submittedName>
        <fullName evidence="1">Uncharacterized protein</fullName>
    </submittedName>
</protein>
<proteinExistence type="predicted"/>
<dbReference type="RefSeq" id="WP_236498953.1">
    <property type="nucleotide sequence ID" value="NZ_CP091244.1"/>
</dbReference>
<reference evidence="1" key="1">
    <citation type="journal article" date="2022" name="Microorganisms">
        <title>Two New Species of Filamentous Sulfur Bacteria of the Genus Thiothrix, Thiothrix winogradskyi sp. nov. and 'Candidatus Thiothrix sulfatifontis' sp. nov.</title>
        <authorList>
            <person name="Ravin N.V."/>
            <person name="Rossetti S."/>
            <person name="Beletsky A.V."/>
            <person name="Kadnikov V.V."/>
            <person name="Rudenko T.S."/>
            <person name="Smolyakov D.D."/>
            <person name="Moskvitina M.I."/>
            <person name="Gureeva M.V."/>
            <person name="Mardanov A.V."/>
            <person name="Grabovich M.Y."/>
        </authorList>
    </citation>
    <scope>NUCLEOTIDE SEQUENCE</scope>
    <source>
        <strain evidence="1">CT3</strain>
    </source>
</reference>
<dbReference type="EMBL" id="CP091244">
    <property type="protein sequence ID" value="UJS24452.1"/>
    <property type="molecule type" value="Genomic_DNA"/>
</dbReference>